<evidence type="ECO:0000256" key="1">
    <source>
        <dbReference type="SAM" id="MobiDB-lite"/>
    </source>
</evidence>
<dbReference type="Pfam" id="PF07000">
    <property type="entry name" value="DUF1308"/>
    <property type="match status" value="1"/>
</dbReference>
<dbReference type="PANTHER" id="PTHR13379:SF0">
    <property type="entry name" value="UPF0415 PROTEIN C7ORF25"/>
    <property type="match status" value="1"/>
</dbReference>
<dbReference type="InterPro" id="IPR010733">
    <property type="entry name" value="DUF1308"/>
</dbReference>
<gene>
    <name evidence="3" type="ORF">TEOVI_000610000</name>
</gene>
<dbReference type="GeneID" id="92380039"/>
<dbReference type="RefSeq" id="XP_067079032.1">
    <property type="nucleotide sequence ID" value="XM_067222931.1"/>
</dbReference>
<accession>A0A1G4I7C0</accession>
<evidence type="ECO:0000313" key="3">
    <source>
        <dbReference type="EMBL" id="SCU67752.1"/>
    </source>
</evidence>
<evidence type="ECO:0000313" key="4">
    <source>
        <dbReference type="Proteomes" id="UP000195570"/>
    </source>
</evidence>
<evidence type="ECO:0000259" key="2">
    <source>
        <dbReference type="Pfam" id="PF07000"/>
    </source>
</evidence>
<reference evidence="3" key="1">
    <citation type="submission" date="2016-09" db="EMBL/GenBank/DDBJ databases">
        <authorList>
            <person name="Hebert L."/>
            <person name="Moumen B."/>
        </authorList>
    </citation>
    <scope>NUCLEOTIDE SEQUENCE [LARGE SCALE GENOMIC DNA]</scope>
    <source>
        <strain evidence="3">OVI</strain>
    </source>
</reference>
<feature type="region of interest" description="Disordered" evidence="1">
    <location>
        <begin position="28"/>
        <end position="49"/>
    </location>
</feature>
<dbReference type="AlphaFoldDB" id="A0A1G4I7C0"/>
<comment type="caution">
    <text evidence="3">The sequence shown here is derived from an EMBL/GenBank/DDBJ whole genome shotgun (WGS) entry which is preliminary data.</text>
</comment>
<organism evidence="3 4">
    <name type="scientific">Trypanosoma equiperdum</name>
    <dbReference type="NCBI Taxonomy" id="5694"/>
    <lineage>
        <taxon>Eukaryota</taxon>
        <taxon>Discoba</taxon>
        <taxon>Euglenozoa</taxon>
        <taxon>Kinetoplastea</taxon>
        <taxon>Metakinetoplastina</taxon>
        <taxon>Trypanosomatida</taxon>
        <taxon>Trypanosomatidae</taxon>
        <taxon>Trypanosoma</taxon>
    </lineage>
</organism>
<dbReference type="PANTHER" id="PTHR13379">
    <property type="entry name" value="UNCHARACTERIZED DUF1308"/>
    <property type="match status" value="1"/>
</dbReference>
<name>A0A1G4I7C0_TRYEQ</name>
<protein>
    <recommendedName>
        <fullName evidence="2">DUF1308 domain-containing protein</fullName>
    </recommendedName>
</protein>
<proteinExistence type="predicted"/>
<dbReference type="EMBL" id="CZPT02000801">
    <property type="protein sequence ID" value="SCU67752.1"/>
    <property type="molecule type" value="Genomic_DNA"/>
</dbReference>
<sequence>MNIYEWQSIDEDAFGADGDHTSLNLSGHFSSSGSTSISRTHYGSSDVSDGVSSHEKLLRELTKLRDRLEGNSERYASVNNLSRLRHRIEKGLLMVEEFLKETPQHHAENALNNPATHQVDMRYLETLVTALENEPNVTKVCASFRVAVSSEGWETVPVDLVSCGGLRWVKVRAASTYSLQNEANKSGWETPITRLLLAAKESKLPFMQVPEVVVLFSCIPPATMADAVRSMGARPVSIAELKVRAAGGPLQALWRRDDFLPPRVSLPKYVCFDTTALVALCSEACFAESVESNVAALRGFRVLAEQQRRDKSDPCVRSHIEPILNQYSRWLDVHVMEKELRGHIQKNGRCSVDNPSVVSVEVSWLQKLVDLTADGESPREPLSESVVVRRMREDQAKRREIGDQNNCLNWIVADVTMAEFRWILETIAGPRELRRALSLLQCCSVVHASSQYVELCDSPITQVSLLASTSKVSQRNLLVFGLGDALRAIVISSNRQILNVALNHGVELMVATHPARALIEQKVRGMSRREGLLAPPPISTGVNV</sequence>
<keyword evidence="4" id="KW-1185">Reference proteome</keyword>
<dbReference type="Proteomes" id="UP000195570">
    <property type="component" value="Unassembled WGS sequence"/>
</dbReference>
<feature type="domain" description="DUF1308" evidence="2">
    <location>
        <begin position="409"/>
        <end position="522"/>
    </location>
</feature>
<dbReference type="VEuPathDB" id="TriTrypDB:TEOVI_000610000"/>